<keyword evidence="2" id="KW-0560">Oxidoreductase</keyword>
<protein>
    <recommendedName>
        <fullName evidence="2">Superoxide dismutase [Cu-Zn]</fullName>
        <ecNumber evidence="2">1.15.1.1</ecNumber>
    </recommendedName>
</protein>
<gene>
    <name evidence="6" type="ORF">CWE06_09475</name>
</gene>
<comment type="cofactor">
    <cofactor evidence="2">
        <name>Zn(2+)</name>
        <dbReference type="ChEBI" id="CHEBI:29105"/>
    </cofactor>
    <text evidence="2">Binds 1 zinc ion per subunit.</text>
</comment>
<comment type="similarity">
    <text evidence="1 2">Belongs to the Cu-Zn superoxide dismutase family.</text>
</comment>
<evidence type="ECO:0000313" key="7">
    <source>
        <dbReference type="Proteomes" id="UP000288212"/>
    </source>
</evidence>
<organism evidence="6 7">
    <name type="scientific">Aliidiomarina haloalkalitolerans</name>
    <dbReference type="NCBI Taxonomy" id="859059"/>
    <lineage>
        <taxon>Bacteria</taxon>
        <taxon>Pseudomonadati</taxon>
        <taxon>Pseudomonadota</taxon>
        <taxon>Gammaproteobacteria</taxon>
        <taxon>Alteromonadales</taxon>
        <taxon>Idiomarinaceae</taxon>
        <taxon>Aliidiomarina</taxon>
    </lineage>
</organism>
<dbReference type="OrthoDB" id="5431326at2"/>
<feature type="signal peptide" evidence="4">
    <location>
        <begin position="1"/>
        <end position="20"/>
    </location>
</feature>
<dbReference type="AlphaFoldDB" id="A0A432VR76"/>
<accession>A0A432VR76</accession>
<dbReference type="InterPro" id="IPR001424">
    <property type="entry name" value="SOD_Cu_Zn_dom"/>
</dbReference>
<evidence type="ECO:0000313" key="6">
    <source>
        <dbReference type="EMBL" id="RUO18820.1"/>
    </source>
</evidence>
<evidence type="ECO:0000256" key="4">
    <source>
        <dbReference type="SAM" id="SignalP"/>
    </source>
</evidence>
<name>A0A432VR76_9GAMM</name>
<dbReference type="PROSITE" id="PS00087">
    <property type="entry name" value="SOD_CU_ZN_1"/>
    <property type="match status" value="1"/>
</dbReference>
<keyword evidence="7" id="KW-1185">Reference proteome</keyword>
<dbReference type="InterPro" id="IPR024134">
    <property type="entry name" value="SOD_Cu/Zn_/chaperone"/>
</dbReference>
<reference evidence="6 7" key="1">
    <citation type="journal article" date="2011" name="Front. Microbiol.">
        <title>Genomic signatures of strain selection and enhancement in Bacillus atrophaeus var. globigii, a historical biowarfare simulant.</title>
        <authorList>
            <person name="Gibbons H.S."/>
            <person name="Broomall S.M."/>
            <person name="McNew L.A."/>
            <person name="Daligault H."/>
            <person name="Chapman C."/>
            <person name="Bruce D."/>
            <person name="Karavis M."/>
            <person name="Krepps M."/>
            <person name="McGregor P.A."/>
            <person name="Hong C."/>
            <person name="Park K.H."/>
            <person name="Akmal A."/>
            <person name="Feldman A."/>
            <person name="Lin J.S."/>
            <person name="Chang W.E."/>
            <person name="Higgs B.W."/>
            <person name="Demirev P."/>
            <person name="Lindquist J."/>
            <person name="Liem A."/>
            <person name="Fochler E."/>
            <person name="Read T.D."/>
            <person name="Tapia R."/>
            <person name="Johnson S."/>
            <person name="Bishop-Lilly K.A."/>
            <person name="Detter C."/>
            <person name="Han C."/>
            <person name="Sozhamannan S."/>
            <person name="Rosenzweig C.N."/>
            <person name="Skowronski E.W."/>
        </authorList>
    </citation>
    <scope>NUCLEOTIDE SEQUENCE [LARGE SCALE GENOMIC DNA]</scope>
    <source>
        <strain evidence="6 7">AK5</strain>
    </source>
</reference>
<dbReference type="GO" id="GO:0004784">
    <property type="term" value="F:superoxide dismutase activity"/>
    <property type="evidence" value="ECO:0007669"/>
    <property type="project" value="UniProtKB-EC"/>
</dbReference>
<dbReference type="EMBL" id="PIPI01000007">
    <property type="protein sequence ID" value="RUO18820.1"/>
    <property type="molecule type" value="Genomic_DNA"/>
</dbReference>
<dbReference type="GO" id="GO:0005507">
    <property type="term" value="F:copper ion binding"/>
    <property type="evidence" value="ECO:0007669"/>
    <property type="project" value="InterPro"/>
</dbReference>
<dbReference type="InterPro" id="IPR036423">
    <property type="entry name" value="SOD-like_Cu/Zn_dom_sf"/>
</dbReference>
<dbReference type="Gene3D" id="2.60.40.200">
    <property type="entry name" value="Superoxide dismutase, copper/zinc binding domain"/>
    <property type="match status" value="1"/>
</dbReference>
<feature type="compositionally biased region" description="Basic and acidic residues" evidence="3">
    <location>
        <begin position="127"/>
        <end position="140"/>
    </location>
</feature>
<dbReference type="InterPro" id="IPR018152">
    <property type="entry name" value="SOD_Cu/Zn_BS"/>
</dbReference>
<comment type="cofactor">
    <cofactor evidence="2">
        <name>Cu cation</name>
        <dbReference type="ChEBI" id="CHEBI:23378"/>
    </cofactor>
    <text evidence="2">Binds 1 copper ion per subunit.</text>
</comment>
<keyword evidence="4" id="KW-0732">Signal</keyword>
<keyword evidence="2" id="KW-0862">Zinc</keyword>
<dbReference type="PROSITE" id="PS00332">
    <property type="entry name" value="SOD_CU_ZN_2"/>
    <property type="match status" value="1"/>
</dbReference>
<proteinExistence type="inferred from homology"/>
<keyword evidence="2" id="KW-0186">Copper</keyword>
<evidence type="ECO:0000256" key="1">
    <source>
        <dbReference type="ARBA" id="ARBA00010457"/>
    </source>
</evidence>
<dbReference type="SUPFAM" id="SSF49329">
    <property type="entry name" value="Cu,Zn superoxide dismutase-like"/>
    <property type="match status" value="1"/>
</dbReference>
<evidence type="ECO:0000259" key="5">
    <source>
        <dbReference type="Pfam" id="PF00080"/>
    </source>
</evidence>
<dbReference type="PANTHER" id="PTHR10003">
    <property type="entry name" value="SUPEROXIDE DISMUTASE CU-ZN -RELATED"/>
    <property type="match status" value="1"/>
</dbReference>
<dbReference type="Pfam" id="PF00080">
    <property type="entry name" value="Sod_Cu"/>
    <property type="match status" value="1"/>
</dbReference>
<comment type="function">
    <text evidence="2">Destroys radicals which are normally produced within the cells and which are toxic to biological systems.</text>
</comment>
<keyword evidence="2" id="KW-0479">Metal-binding</keyword>
<feature type="region of interest" description="Disordered" evidence="3">
    <location>
        <begin position="116"/>
        <end position="140"/>
    </location>
</feature>
<comment type="caution">
    <text evidence="6">The sequence shown here is derived from an EMBL/GenBank/DDBJ whole genome shotgun (WGS) entry which is preliminary data.</text>
</comment>
<dbReference type="EC" id="1.15.1.1" evidence="2"/>
<dbReference type="Proteomes" id="UP000288212">
    <property type="component" value="Unassembled WGS sequence"/>
</dbReference>
<comment type="catalytic activity">
    <reaction evidence="2">
        <text>2 superoxide + 2 H(+) = H2O2 + O2</text>
        <dbReference type="Rhea" id="RHEA:20696"/>
        <dbReference type="ChEBI" id="CHEBI:15378"/>
        <dbReference type="ChEBI" id="CHEBI:15379"/>
        <dbReference type="ChEBI" id="CHEBI:16240"/>
        <dbReference type="ChEBI" id="CHEBI:18421"/>
        <dbReference type="EC" id="1.15.1.1"/>
    </reaction>
</comment>
<evidence type="ECO:0000256" key="3">
    <source>
        <dbReference type="SAM" id="MobiDB-lite"/>
    </source>
</evidence>
<dbReference type="RefSeq" id="WP_126793488.1">
    <property type="nucleotide sequence ID" value="NZ_PIPI01000007.1"/>
</dbReference>
<feature type="chain" id="PRO_5019271287" description="Superoxide dismutase [Cu-Zn]" evidence="4">
    <location>
        <begin position="21"/>
        <end position="211"/>
    </location>
</feature>
<dbReference type="PROSITE" id="PS51257">
    <property type="entry name" value="PROKAR_LIPOPROTEIN"/>
    <property type="match status" value="1"/>
</dbReference>
<dbReference type="CDD" id="cd00305">
    <property type="entry name" value="Cu-Zn_Superoxide_Dismutase"/>
    <property type="match status" value="1"/>
</dbReference>
<evidence type="ECO:0000256" key="2">
    <source>
        <dbReference type="RuleBase" id="RU000393"/>
    </source>
</evidence>
<sequence length="211" mass="22044">MNYKTLITAASAAVFLAACGGDTGTHGEHSAAAEGYAEREDHAVHEHHASYERPDTSGAFAAMLHGTEGNDNIHGYVMFQPTDEGVFVLAHVEGLSANGVHGFHVHEFGDCSAPDATSAGGHFNPHGADHGGPESDERHVGDLGNLQADETGMAHLEWVDHKLELSGPNSIVGKAVIVHAQPDDLTSQPVGNAGARIACGVIVDEDGEHQH</sequence>
<feature type="domain" description="Superoxide dismutase copper/zinc binding" evidence="5">
    <location>
        <begin position="74"/>
        <end position="202"/>
    </location>
</feature>
<dbReference type="PRINTS" id="PR00068">
    <property type="entry name" value="CUZNDISMTASE"/>
</dbReference>